<feature type="binding site" evidence="7">
    <location>
        <position position="111"/>
    </location>
    <ligand>
        <name>Zn(2+)</name>
        <dbReference type="ChEBI" id="CHEBI:29105"/>
        <label>1</label>
    </ligand>
</feature>
<evidence type="ECO:0000256" key="5">
    <source>
        <dbReference type="ARBA" id="ARBA00022801"/>
    </source>
</evidence>
<dbReference type="Pfam" id="PF16123">
    <property type="entry name" value="HAGH_C"/>
    <property type="match status" value="1"/>
</dbReference>
<dbReference type="GO" id="GO:0046872">
    <property type="term" value="F:metal ion binding"/>
    <property type="evidence" value="ECO:0007669"/>
    <property type="project" value="UniProtKB-KW"/>
</dbReference>
<keyword evidence="10" id="KW-1185">Reference proteome</keyword>
<dbReference type="PANTHER" id="PTHR43705">
    <property type="entry name" value="HYDROXYACYLGLUTATHIONE HYDROLASE"/>
    <property type="match status" value="1"/>
</dbReference>
<feature type="binding site" evidence="7">
    <location>
        <position position="53"/>
    </location>
    <ligand>
        <name>Zn(2+)</name>
        <dbReference type="ChEBI" id="CHEBI:29105"/>
        <label>1</label>
    </ligand>
</feature>
<organism evidence="9 10">
    <name type="scientific">beta proteobacterium KB13</name>
    <dbReference type="NCBI Taxonomy" id="314607"/>
    <lineage>
        <taxon>Bacteria</taxon>
        <taxon>Pseudomonadati</taxon>
        <taxon>Pseudomonadota</taxon>
        <taxon>Betaproteobacteria</taxon>
        <taxon>Nitrosomonadales</taxon>
        <taxon>OM43 clade</taxon>
    </lineage>
</organism>
<sequence length="231" mass="27215">MLNVVPIPILNDNYIWTIIHGKKTVVIDPGLSDPVLKYHQKYNLELTAILITHHHHDHIGGIDGIINQHNVPVYAPYHEKFNFKYHQVQENSKIQLFDNTLEFSVIEVPGHTLEHIIYHGNKLLFCGDTLFSFGCGRIFEGTYRQMYDSLRKFKSIDPYSKVYCTHEYTLKNLEFLKNYFKDNTFYEKKYQNLSKSMITLPSLLKDELESNPFLNSSYDEFKKLREAKDLF</sequence>
<dbReference type="Proteomes" id="UP000004188">
    <property type="component" value="Unassembled WGS sequence"/>
</dbReference>
<feature type="domain" description="Metallo-beta-lactamase" evidence="8">
    <location>
        <begin position="12"/>
        <end position="166"/>
    </location>
</feature>
<accession>B6BTS0</accession>
<feature type="binding site" evidence="7">
    <location>
        <position position="128"/>
    </location>
    <ligand>
        <name>Zn(2+)</name>
        <dbReference type="ChEBI" id="CHEBI:29105"/>
        <label>1</label>
    </ligand>
</feature>
<dbReference type="CDD" id="cd07723">
    <property type="entry name" value="hydroxyacylglutathione_hydrolase_MBL-fold"/>
    <property type="match status" value="1"/>
</dbReference>
<comment type="catalytic activity">
    <reaction evidence="1 7">
        <text>an S-(2-hydroxyacyl)glutathione + H2O = a 2-hydroxy carboxylate + glutathione + H(+)</text>
        <dbReference type="Rhea" id="RHEA:21864"/>
        <dbReference type="ChEBI" id="CHEBI:15377"/>
        <dbReference type="ChEBI" id="CHEBI:15378"/>
        <dbReference type="ChEBI" id="CHEBI:57925"/>
        <dbReference type="ChEBI" id="CHEBI:58896"/>
        <dbReference type="ChEBI" id="CHEBI:71261"/>
        <dbReference type="EC" id="3.1.2.6"/>
    </reaction>
</comment>
<feature type="binding site" evidence="7">
    <location>
        <position position="58"/>
    </location>
    <ligand>
        <name>Zn(2+)</name>
        <dbReference type="ChEBI" id="CHEBI:29105"/>
        <label>2</label>
    </ligand>
</feature>
<name>B6BTS0_9PROT</name>
<dbReference type="NCBIfam" id="TIGR03413">
    <property type="entry name" value="GSH_gloB"/>
    <property type="match status" value="1"/>
</dbReference>
<dbReference type="InterPro" id="IPR032282">
    <property type="entry name" value="HAGH_C"/>
</dbReference>
<feature type="binding site" evidence="7">
    <location>
        <position position="57"/>
    </location>
    <ligand>
        <name>Zn(2+)</name>
        <dbReference type="ChEBI" id="CHEBI:29105"/>
        <label>2</label>
    </ligand>
</feature>
<proteinExistence type="inferred from homology"/>
<dbReference type="HOGENOM" id="CLU_030571_4_1_4"/>
<keyword evidence="4 7" id="KW-0479">Metal-binding</keyword>
<comment type="pathway">
    <text evidence="2 7">Secondary metabolite metabolism; methylglyoxal degradation; (R)-lactate from methylglyoxal: step 2/2.</text>
</comment>
<dbReference type="InterPro" id="IPR035680">
    <property type="entry name" value="Clx_II_MBL"/>
</dbReference>
<dbReference type="SMART" id="SM00849">
    <property type="entry name" value="Lactamase_B"/>
    <property type="match status" value="1"/>
</dbReference>
<gene>
    <name evidence="7 9" type="primary">gloB</name>
    <name evidence="9" type="ORF">KB13_858</name>
</gene>
<dbReference type="InterPro" id="IPR050110">
    <property type="entry name" value="Glyoxalase_II_hydrolase"/>
</dbReference>
<dbReference type="InterPro" id="IPR036866">
    <property type="entry name" value="RibonucZ/Hydroxyglut_hydro"/>
</dbReference>
<dbReference type="eggNOG" id="COG0491">
    <property type="taxonomic scope" value="Bacteria"/>
</dbReference>
<evidence type="ECO:0000256" key="1">
    <source>
        <dbReference type="ARBA" id="ARBA00001623"/>
    </source>
</evidence>
<dbReference type="InterPro" id="IPR001279">
    <property type="entry name" value="Metallo-B-lactamas"/>
</dbReference>
<keyword evidence="5 7" id="KW-0378">Hydrolase</keyword>
<evidence type="ECO:0000256" key="7">
    <source>
        <dbReference type="HAMAP-Rule" id="MF_01374"/>
    </source>
</evidence>
<dbReference type="InterPro" id="IPR017782">
    <property type="entry name" value="Hydroxyacylglutathione_Hdrlase"/>
</dbReference>
<dbReference type="GO" id="GO:0019243">
    <property type="term" value="P:methylglyoxal catabolic process to D-lactate via S-lactoyl-glutathione"/>
    <property type="evidence" value="ECO:0007669"/>
    <property type="project" value="UniProtKB-UniRule"/>
</dbReference>
<feature type="binding site" evidence="7">
    <location>
        <position position="166"/>
    </location>
    <ligand>
        <name>Zn(2+)</name>
        <dbReference type="ChEBI" id="CHEBI:29105"/>
        <label>2</label>
    </ligand>
</feature>
<evidence type="ECO:0000259" key="8">
    <source>
        <dbReference type="SMART" id="SM00849"/>
    </source>
</evidence>
<dbReference type="STRING" id="314607.KB13_858"/>
<dbReference type="EMBL" id="DS995299">
    <property type="protein sequence ID" value="EDZ64726.1"/>
    <property type="molecule type" value="Genomic_DNA"/>
</dbReference>
<dbReference type="Pfam" id="PF00753">
    <property type="entry name" value="Lactamase_B"/>
    <property type="match status" value="1"/>
</dbReference>
<dbReference type="GO" id="GO:0004416">
    <property type="term" value="F:hydroxyacylglutathione hydrolase activity"/>
    <property type="evidence" value="ECO:0007669"/>
    <property type="project" value="UniProtKB-UniRule"/>
</dbReference>
<evidence type="ECO:0000256" key="6">
    <source>
        <dbReference type="ARBA" id="ARBA00022833"/>
    </source>
</evidence>
<reference evidence="10" key="1">
    <citation type="journal article" date="2012" name="Stand. Genomic Sci.">
        <title>Genome sequence of strain HIMB624, a cultured representative from the OM43 clade of marine Betaproteobacteria.</title>
        <authorList>
            <person name="Huggett M.J."/>
            <person name="Hayakawa D.H."/>
            <person name="Rappe M.S."/>
        </authorList>
    </citation>
    <scope>NUCLEOTIDE SEQUENCE [LARGE SCALE GENOMIC DNA]</scope>
    <source>
        <strain evidence="10">KB13</strain>
    </source>
</reference>
<comment type="subunit">
    <text evidence="7">Monomer.</text>
</comment>
<evidence type="ECO:0000256" key="4">
    <source>
        <dbReference type="ARBA" id="ARBA00022723"/>
    </source>
</evidence>
<comment type="function">
    <text evidence="7">Thiolesterase that catalyzes the hydrolysis of S-D-lactoyl-glutathione to form glutathione and D-lactic acid.</text>
</comment>
<evidence type="ECO:0000313" key="10">
    <source>
        <dbReference type="Proteomes" id="UP000004188"/>
    </source>
</evidence>
<dbReference type="SUPFAM" id="SSF56281">
    <property type="entry name" value="Metallo-hydrolase/oxidoreductase"/>
    <property type="match status" value="1"/>
</dbReference>
<feature type="binding site" evidence="7">
    <location>
        <position position="55"/>
    </location>
    <ligand>
        <name>Zn(2+)</name>
        <dbReference type="ChEBI" id="CHEBI:29105"/>
        <label>1</label>
    </ligand>
</feature>
<feature type="binding site" evidence="7">
    <location>
        <position position="128"/>
    </location>
    <ligand>
        <name>Zn(2+)</name>
        <dbReference type="ChEBI" id="CHEBI:29105"/>
        <label>2</label>
    </ligand>
</feature>
<dbReference type="HAMAP" id="MF_01374">
    <property type="entry name" value="Glyoxalase_2"/>
    <property type="match status" value="1"/>
</dbReference>
<dbReference type="PANTHER" id="PTHR43705:SF1">
    <property type="entry name" value="HYDROXYACYLGLUTATHIONE HYDROLASE GLOB"/>
    <property type="match status" value="1"/>
</dbReference>
<dbReference type="AlphaFoldDB" id="B6BTS0"/>
<evidence type="ECO:0000256" key="2">
    <source>
        <dbReference type="ARBA" id="ARBA00004963"/>
    </source>
</evidence>
<protein>
    <recommendedName>
        <fullName evidence="7">Hydroxyacylglutathione hydrolase</fullName>
        <ecNumber evidence="7">3.1.2.6</ecNumber>
    </recommendedName>
    <alternativeName>
        <fullName evidence="7">Glyoxalase II</fullName>
        <shortName evidence="7">Glx II</shortName>
    </alternativeName>
</protein>
<evidence type="ECO:0000313" key="9">
    <source>
        <dbReference type="EMBL" id="EDZ64726.1"/>
    </source>
</evidence>
<dbReference type="Gene3D" id="3.60.15.10">
    <property type="entry name" value="Ribonuclease Z/Hydroxyacylglutathione hydrolase-like"/>
    <property type="match status" value="1"/>
</dbReference>
<dbReference type="UniPathway" id="UPA00619">
    <property type="reaction ID" value="UER00676"/>
</dbReference>
<dbReference type="EC" id="3.1.2.6" evidence="7"/>
<evidence type="ECO:0000256" key="3">
    <source>
        <dbReference type="ARBA" id="ARBA00006759"/>
    </source>
</evidence>
<keyword evidence="6 7" id="KW-0862">Zinc</keyword>
<comment type="similarity">
    <text evidence="3 7">Belongs to the metallo-beta-lactamase superfamily. Glyoxalase II family.</text>
</comment>
<comment type="cofactor">
    <cofactor evidence="7">
        <name>Zn(2+)</name>
        <dbReference type="ChEBI" id="CHEBI:29105"/>
    </cofactor>
    <text evidence="7">Binds 2 Zn(2+) ions per subunit.</text>
</comment>